<evidence type="ECO:0000256" key="2">
    <source>
        <dbReference type="SAM" id="Phobius"/>
    </source>
</evidence>
<dbReference type="Proteomes" id="UP001163046">
    <property type="component" value="Unassembled WGS sequence"/>
</dbReference>
<reference evidence="3" key="1">
    <citation type="submission" date="2023-01" db="EMBL/GenBank/DDBJ databases">
        <title>Genome assembly of the deep-sea coral Lophelia pertusa.</title>
        <authorList>
            <person name="Herrera S."/>
            <person name="Cordes E."/>
        </authorList>
    </citation>
    <scope>NUCLEOTIDE SEQUENCE</scope>
    <source>
        <strain evidence="3">USNM1676648</strain>
        <tissue evidence="3">Polyp</tissue>
    </source>
</reference>
<evidence type="ECO:0000256" key="1">
    <source>
        <dbReference type="SAM" id="MobiDB-lite"/>
    </source>
</evidence>
<feature type="region of interest" description="Disordered" evidence="1">
    <location>
        <begin position="124"/>
        <end position="284"/>
    </location>
</feature>
<dbReference type="EMBL" id="MU827310">
    <property type="protein sequence ID" value="KAJ7360268.1"/>
    <property type="molecule type" value="Genomic_DNA"/>
</dbReference>
<name>A0A9W9YNW5_9CNID</name>
<feature type="transmembrane region" description="Helical" evidence="2">
    <location>
        <begin position="31"/>
        <end position="55"/>
    </location>
</feature>
<sequence length="284" mass="29814">MLLPAHIVGSANQNYFLSPSSSTPSPPPLPLHMMLSLLPPSFLSTSLLLIAYYLIRRSYGRYCRFRTNLLNTLTRGERRDGVRRQLSGLHRREGSYGVRRRLSGRRGSSIHVILVRESKNSSSGVWSASEERTVPAVSDGGTLGETVASDEGAAGGTVPAASDGGGTAASGVGAAEGKDTAAADGEGTAASGERAAEGKVTAASDGEEQQHPEKGLRGGQSQQRPVKGPQMGLSRGSRRCPSGNGSYLSRVVTRRSRSCVPTPRSGAITGEMTSDTTRDDICPC</sequence>
<organism evidence="3 4">
    <name type="scientific">Desmophyllum pertusum</name>
    <dbReference type="NCBI Taxonomy" id="174260"/>
    <lineage>
        <taxon>Eukaryota</taxon>
        <taxon>Metazoa</taxon>
        <taxon>Cnidaria</taxon>
        <taxon>Anthozoa</taxon>
        <taxon>Hexacorallia</taxon>
        <taxon>Scleractinia</taxon>
        <taxon>Caryophylliina</taxon>
        <taxon>Caryophylliidae</taxon>
        <taxon>Desmophyllum</taxon>
    </lineage>
</organism>
<keyword evidence="2" id="KW-0472">Membrane</keyword>
<proteinExistence type="predicted"/>
<comment type="caution">
    <text evidence="3">The sequence shown here is derived from an EMBL/GenBank/DDBJ whole genome shotgun (WGS) entry which is preliminary data.</text>
</comment>
<dbReference type="AlphaFoldDB" id="A0A9W9YNW5"/>
<protein>
    <submittedName>
        <fullName evidence="3">Uncharacterized protein</fullName>
    </submittedName>
</protein>
<keyword evidence="4" id="KW-1185">Reference proteome</keyword>
<evidence type="ECO:0000313" key="4">
    <source>
        <dbReference type="Proteomes" id="UP001163046"/>
    </source>
</evidence>
<keyword evidence="2" id="KW-0812">Transmembrane</keyword>
<gene>
    <name evidence="3" type="ORF">OS493_016898</name>
</gene>
<keyword evidence="2" id="KW-1133">Transmembrane helix</keyword>
<evidence type="ECO:0000313" key="3">
    <source>
        <dbReference type="EMBL" id="KAJ7360268.1"/>
    </source>
</evidence>
<accession>A0A9W9YNW5</accession>